<dbReference type="Proteomes" id="UP000673975">
    <property type="component" value="Unassembled WGS sequence"/>
</dbReference>
<dbReference type="EMBL" id="JAFIDN010000002">
    <property type="protein sequence ID" value="MBP3191788.1"/>
    <property type="molecule type" value="Genomic_DNA"/>
</dbReference>
<name>A0A8J7S4F6_9BACT</name>
<dbReference type="AlphaFoldDB" id="A0A8J7S4F6"/>
<keyword evidence="1" id="KW-0472">Membrane</keyword>
<keyword evidence="1" id="KW-0812">Transmembrane</keyword>
<evidence type="ECO:0000256" key="1">
    <source>
        <dbReference type="SAM" id="Phobius"/>
    </source>
</evidence>
<gene>
    <name evidence="2" type="ORF">NATSA_03835</name>
</gene>
<feature type="transmembrane region" description="Helical" evidence="1">
    <location>
        <begin position="6"/>
        <end position="23"/>
    </location>
</feature>
<organism evidence="2 3">
    <name type="scientific">Natronogracilivirga saccharolytica</name>
    <dbReference type="NCBI Taxonomy" id="2812953"/>
    <lineage>
        <taxon>Bacteria</taxon>
        <taxon>Pseudomonadati</taxon>
        <taxon>Balneolota</taxon>
        <taxon>Balneolia</taxon>
        <taxon>Balneolales</taxon>
        <taxon>Cyclonatronaceae</taxon>
        <taxon>Natronogracilivirga</taxon>
    </lineage>
</organism>
<reference evidence="2" key="1">
    <citation type="submission" date="2021-02" db="EMBL/GenBank/DDBJ databases">
        <title>Natronogracilivirga saccharolytica gen. nov. sp. nov. a new anaerobic, haloalkiliphilic carbohydrate-fermenting bacterium from soda lake and proposing of Cyclonatronumiaceae fam. nov. in the phylum Balneolaeota.</title>
        <authorList>
            <person name="Zhilina T.N."/>
            <person name="Sorokin D.Y."/>
            <person name="Zavarzina D.G."/>
            <person name="Toshchakov S.V."/>
            <person name="Kublanov I.V."/>
        </authorList>
    </citation>
    <scope>NUCLEOTIDE SEQUENCE</scope>
    <source>
        <strain evidence="2">Z-1702</strain>
    </source>
</reference>
<sequence length="52" mass="6098">MTPLTATLLGLLILLIILPLGWIRDYRVNRKELVETPTDYDGMGTYCRYIRR</sequence>
<evidence type="ECO:0000313" key="2">
    <source>
        <dbReference type="EMBL" id="MBP3191788.1"/>
    </source>
</evidence>
<comment type="caution">
    <text evidence="2">The sequence shown here is derived from an EMBL/GenBank/DDBJ whole genome shotgun (WGS) entry which is preliminary data.</text>
</comment>
<keyword evidence="1" id="KW-1133">Transmembrane helix</keyword>
<accession>A0A8J7S4F6</accession>
<dbReference type="RefSeq" id="WP_210510552.1">
    <property type="nucleotide sequence ID" value="NZ_JAFIDN010000002.1"/>
</dbReference>
<proteinExistence type="predicted"/>
<keyword evidence="3" id="KW-1185">Reference proteome</keyword>
<protein>
    <submittedName>
        <fullName evidence="2">Uncharacterized protein</fullName>
    </submittedName>
</protein>
<evidence type="ECO:0000313" key="3">
    <source>
        <dbReference type="Proteomes" id="UP000673975"/>
    </source>
</evidence>